<keyword evidence="1" id="KW-1133">Transmembrane helix</keyword>
<keyword evidence="1" id="KW-0472">Membrane</keyword>
<gene>
    <name evidence="3" type="ORF">OXX778_LOCUS11019</name>
</gene>
<feature type="transmembrane region" description="Helical" evidence="1">
    <location>
        <begin position="483"/>
        <end position="499"/>
    </location>
</feature>
<reference evidence="3" key="1">
    <citation type="submission" date="2021-02" db="EMBL/GenBank/DDBJ databases">
        <authorList>
            <person name="Nowell W R."/>
        </authorList>
    </citation>
    <scope>NUCLEOTIDE SEQUENCE</scope>
    <source>
        <strain evidence="3">Ploen Becks lab</strain>
    </source>
</reference>
<evidence type="ECO:0000313" key="3">
    <source>
        <dbReference type="EMBL" id="CAF0893220.1"/>
    </source>
</evidence>
<feature type="transmembrane region" description="Helical" evidence="1">
    <location>
        <begin position="436"/>
        <end position="462"/>
    </location>
</feature>
<dbReference type="SUPFAM" id="SSF81321">
    <property type="entry name" value="Family A G protein-coupled receptor-like"/>
    <property type="match status" value="1"/>
</dbReference>
<keyword evidence="4" id="KW-1185">Reference proteome</keyword>
<feature type="signal peptide" evidence="2">
    <location>
        <begin position="1"/>
        <end position="19"/>
    </location>
</feature>
<organism evidence="3 4">
    <name type="scientific">Brachionus calyciflorus</name>
    <dbReference type="NCBI Taxonomy" id="104777"/>
    <lineage>
        <taxon>Eukaryota</taxon>
        <taxon>Metazoa</taxon>
        <taxon>Spiralia</taxon>
        <taxon>Gnathifera</taxon>
        <taxon>Rotifera</taxon>
        <taxon>Eurotatoria</taxon>
        <taxon>Monogononta</taxon>
        <taxon>Pseudotrocha</taxon>
        <taxon>Ploima</taxon>
        <taxon>Brachionidae</taxon>
        <taxon>Brachionus</taxon>
    </lineage>
</organism>
<feature type="chain" id="PRO_5032395836" evidence="2">
    <location>
        <begin position="20"/>
        <end position="704"/>
    </location>
</feature>
<comment type="caution">
    <text evidence="3">The sequence shown here is derived from an EMBL/GenBank/DDBJ whole genome shotgun (WGS) entry which is preliminary data.</text>
</comment>
<feature type="transmembrane region" description="Helical" evidence="1">
    <location>
        <begin position="550"/>
        <end position="580"/>
    </location>
</feature>
<sequence>MIVIFILLINVLFFNYVLPFNLPLSNNYSISQCPPMLKNYFQVDGIFYLLFSGKQFKVDLTIKNFDSFKQINFQCINSAEFIYNMKIIPKRPLILDSSFDLNFAEPISDYRQDEFIIQLSFINGFDIESQIFENTLNFYSLVEATFYYTKLKASMENWLESSNKSYYFFKFTSILKFTFTTKYYTNTCPLIFQNSNINSLFLYGMSNTFLKKNILKFSKANSTINSQISNVIFNLYNLKLDNTLLDEEIYEKVESFSFEGSLSSIETNIFKNFRNVKFLKFNIEIIKNYFKDIVNSIFVPDNKFIILDFYLEDNNLFLDSDFCYFKDFDNPRILLYLESNKPLFNCTCSLIWIYRFFISNMKFFNSYYEVNSWIRKPIPFFRFPCLNLDQKMADSCDFKTKLNNCNHKLMKYVNEKNFDVNGIYCSKIVRNISSQIFNIVIIEFFLNFLKFWSNTTLILISWTRLSLLTKEKSNSFEWSNRKFKIVLIVLIVVSVILWLDKFFTVRVNQNFFIFDEKDYDQFPNKNTFQDYFIVLKRSINSIKYYGLKSLIFYFLFILNFLLNDLVILVVMLLLDFIMLYELRKKIKMKQNFAQTLNRKLNLEKMENDENRITWVVVLNTFILILIKTFHLSISFYILINKFGLVSKLRNLCLTKFCSEFQEIIDLLYSLSNVYTCVLFYNLNKGFKDESLKLLKRILCTKSQR</sequence>
<protein>
    <submittedName>
        <fullName evidence="3">Uncharacterized protein</fullName>
    </submittedName>
</protein>
<dbReference type="Proteomes" id="UP000663879">
    <property type="component" value="Unassembled WGS sequence"/>
</dbReference>
<dbReference type="Gene3D" id="1.20.1070.10">
    <property type="entry name" value="Rhodopsin 7-helix transmembrane proteins"/>
    <property type="match status" value="1"/>
</dbReference>
<evidence type="ECO:0000256" key="1">
    <source>
        <dbReference type="SAM" id="Phobius"/>
    </source>
</evidence>
<name>A0A813Z245_9BILA</name>
<feature type="transmembrane region" description="Helical" evidence="1">
    <location>
        <begin position="612"/>
        <end position="639"/>
    </location>
</feature>
<keyword evidence="1" id="KW-0812">Transmembrane</keyword>
<dbReference type="AlphaFoldDB" id="A0A813Z245"/>
<proteinExistence type="predicted"/>
<evidence type="ECO:0000313" key="4">
    <source>
        <dbReference type="Proteomes" id="UP000663879"/>
    </source>
</evidence>
<keyword evidence="2" id="KW-0732">Signal</keyword>
<accession>A0A813Z245</accession>
<evidence type="ECO:0000256" key="2">
    <source>
        <dbReference type="SAM" id="SignalP"/>
    </source>
</evidence>
<dbReference type="EMBL" id="CAJNOC010001815">
    <property type="protein sequence ID" value="CAF0893220.1"/>
    <property type="molecule type" value="Genomic_DNA"/>
</dbReference>